<dbReference type="GO" id="GO:0006660">
    <property type="term" value="P:phosphatidylserine catabolic process"/>
    <property type="evidence" value="ECO:0007669"/>
    <property type="project" value="TreeGrafter"/>
</dbReference>
<evidence type="ECO:0000313" key="4">
    <source>
        <dbReference type="EMBL" id="KAK4311849.1"/>
    </source>
</evidence>
<sequence>MSGILRNLWRCILGPKLYTIYGNPMERYTPNTLENMGNRVIQGLYVIYSVGVYASPVCVLCAYRWENAYTHIRSALKVCAYVGLLLALAYTVRGVGRLMNSTYMKFMFTLTKLQYAHRPSRKEMEILRKYDFEFFAWPVNFDVSDAKQKPLQPIAEEVSEREKVGYLSLSTAYMLVTLVGRPLIYPGSVGILQYLIGDFLLKGRERLVKEFNGERNKIKTQEGNSIDTIFIDRRNSSQVEGKKLVICCEGNAGFYEIGLITTPLDKGYSILGWNHPGFAGSNGQPYPQQERNAVVAVMQFATHTLGYKQQDILVYGWSIGGYTATYAARVYPKIAGLILDATFDCVLPLAVQRMPQLLSPIVNVAIKTHFNLNNAVQLTHYPGPVCIIRRTRDEIITTDENELDCNRSCDLLMSLLESRFPGLLCNASRHTLQQYLAIDPSLQESLLQDCNVDKDQSLSLIKAQMNLSEPFINLSDEEKVPLLLFLASKYLVDFNSTHNNPLDPHLFNPPWTALNLKDD</sequence>
<reference evidence="4" key="1">
    <citation type="submission" date="2023-11" db="EMBL/GenBank/DDBJ databases">
        <title>Genome assemblies of two species of porcelain crab, Petrolisthes cinctipes and Petrolisthes manimaculis (Anomura: Porcellanidae).</title>
        <authorList>
            <person name="Angst P."/>
        </authorList>
    </citation>
    <scope>NUCLEOTIDE SEQUENCE</scope>
    <source>
        <strain evidence="4">PB745_02</strain>
        <tissue evidence="4">Gill</tissue>
    </source>
</reference>
<dbReference type="GO" id="GO:0004620">
    <property type="term" value="F:phospholipase activity"/>
    <property type="evidence" value="ECO:0007669"/>
    <property type="project" value="TreeGrafter"/>
</dbReference>
<dbReference type="Gene3D" id="3.40.50.1820">
    <property type="entry name" value="alpha/beta hydrolase"/>
    <property type="match status" value="1"/>
</dbReference>
<evidence type="ECO:0000259" key="3">
    <source>
        <dbReference type="Pfam" id="PF22990"/>
    </source>
</evidence>
<keyword evidence="1" id="KW-1133">Transmembrane helix</keyword>
<dbReference type="AlphaFoldDB" id="A0AAE1PR35"/>
<feature type="transmembrane region" description="Helical" evidence="1">
    <location>
        <begin position="43"/>
        <end position="63"/>
    </location>
</feature>
<organism evidence="4 5">
    <name type="scientific">Petrolisthes manimaculis</name>
    <dbReference type="NCBI Taxonomy" id="1843537"/>
    <lineage>
        <taxon>Eukaryota</taxon>
        <taxon>Metazoa</taxon>
        <taxon>Ecdysozoa</taxon>
        <taxon>Arthropoda</taxon>
        <taxon>Crustacea</taxon>
        <taxon>Multicrustacea</taxon>
        <taxon>Malacostraca</taxon>
        <taxon>Eumalacostraca</taxon>
        <taxon>Eucarida</taxon>
        <taxon>Decapoda</taxon>
        <taxon>Pleocyemata</taxon>
        <taxon>Anomura</taxon>
        <taxon>Galatheoidea</taxon>
        <taxon>Porcellanidae</taxon>
        <taxon>Petrolisthes</taxon>
    </lineage>
</organism>
<comment type="caution">
    <text evidence="4">The sequence shown here is derived from an EMBL/GenBank/DDBJ whole genome shotgun (WGS) entry which is preliminary data.</text>
</comment>
<dbReference type="GO" id="GO:0052651">
    <property type="term" value="P:monoacylglycerol catabolic process"/>
    <property type="evidence" value="ECO:0007669"/>
    <property type="project" value="TreeGrafter"/>
</dbReference>
<proteinExistence type="predicted"/>
<dbReference type="PANTHER" id="PTHR12277:SF72">
    <property type="entry name" value="BAT5L PROTEIN"/>
    <property type="match status" value="1"/>
</dbReference>
<dbReference type="Pfam" id="PF22990">
    <property type="entry name" value="ABHD16_N"/>
    <property type="match status" value="1"/>
</dbReference>
<protein>
    <submittedName>
        <fullName evidence="4">Uncharacterized protein</fullName>
    </submittedName>
</protein>
<accession>A0AAE1PR35</accession>
<dbReference type="InterPro" id="IPR000073">
    <property type="entry name" value="AB_hydrolase_1"/>
</dbReference>
<dbReference type="EMBL" id="JAWZYT010001471">
    <property type="protein sequence ID" value="KAK4311849.1"/>
    <property type="molecule type" value="Genomic_DNA"/>
</dbReference>
<evidence type="ECO:0000256" key="1">
    <source>
        <dbReference type="SAM" id="Phobius"/>
    </source>
</evidence>
<evidence type="ECO:0000259" key="2">
    <source>
        <dbReference type="Pfam" id="PF00561"/>
    </source>
</evidence>
<dbReference type="GO" id="GO:0047372">
    <property type="term" value="F:monoacylglycerol lipase activity"/>
    <property type="evidence" value="ECO:0007669"/>
    <property type="project" value="TreeGrafter"/>
</dbReference>
<dbReference type="InterPro" id="IPR029058">
    <property type="entry name" value="AB_hydrolase_fold"/>
</dbReference>
<gene>
    <name evidence="4" type="ORF">Pmani_016684</name>
</gene>
<feature type="domain" description="AB hydrolase-1" evidence="2">
    <location>
        <begin position="244"/>
        <end position="384"/>
    </location>
</feature>
<dbReference type="InterPro" id="IPR054518">
    <property type="entry name" value="ABHD16_N"/>
</dbReference>
<dbReference type="SUPFAM" id="SSF53474">
    <property type="entry name" value="alpha/beta-Hydrolases"/>
    <property type="match status" value="1"/>
</dbReference>
<feature type="domain" description="Phosphatidylserine Lipase ABHD16 N-terminal" evidence="3">
    <location>
        <begin position="7"/>
        <end position="133"/>
    </location>
</feature>
<dbReference type="Proteomes" id="UP001292094">
    <property type="component" value="Unassembled WGS sequence"/>
</dbReference>
<dbReference type="Pfam" id="PF00561">
    <property type="entry name" value="Abhydrolase_1"/>
    <property type="match status" value="1"/>
</dbReference>
<keyword evidence="1" id="KW-0812">Transmembrane</keyword>
<keyword evidence="5" id="KW-1185">Reference proteome</keyword>
<dbReference type="GO" id="GO:0012505">
    <property type="term" value="C:endomembrane system"/>
    <property type="evidence" value="ECO:0007669"/>
    <property type="project" value="TreeGrafter"/>
</dbReference>
<feature type="transmembrane region" description="Helical" evidence="1">
    <location>
        <begin position="75"/>
        <end position="92"/>
    </location>
</feature>
<evidence type="ECO:0000313" key="5">
    <source>
        <dbReference type="Proteomes" id="UP001292094"/>
    </source>
</evidence>
<dbReference type="PANTHER" id="PTHR12277">
    <property type="entry name" value="ALPHA/BETA HYDROLASE DOMAIN-CONTAINING PROTEIN"/>
    <property type="match status" value="1"/>
</dbReference>
<keyword evidence="1" id="KW-0472">Membrane</keyword>
<name>A0AAE1PR35_9EUCA</name>